<dbReference type="EMBL" id="CP059488">
    <property type="protein sequence ID" value="QQD73354.1"/>
    <property type="molecule type" value="Genomic_DNA"/>
</dbReference>
<evidence type="ECO:0000313" key="1">
    <source>
        <dbReference type="EMBL" id="QQD73354.1"/>
    </source>
</evidence>
<protein>
    <submittedName>
        <fullName evidence="1">Uncharacterized protein</fullName>
    </submittedName>
</protein>
<reference evidence="1 2" key="1">
    <citation type="submission" date="2020-07" db="EMBL/GenBank/DDBJ databases">
        <title>Complete genome sequence analysis of Acidithiobacillus ferrivorans XJFY6S-08 reveals extreme environmental adaptation to alpine acid mine drainage.</title>
        <authorList>
            <person name="Yan L."/>
            <person name="Ni Y."/>
        </authorList>
    </citation>
    <scope>NUCLEOTIDE SEQUENCE [LARGE SCALE GENOMIC DNA]</scope>
    <source>
        <strain evidence="1 2">XJFY6S-08</strain>
    </source>
</reference>
<organism evidence="1 2">
    <name type="scientific">Acidithiobacillus ferrivorans</name>
    <dbReference type="NCBI Taxonomy" id="160808"/>
    <lineage>
        <taxon>Bacteria</taxon>
        <taxon>Pseudomonadati</taxon>
        <taxon>Pseudomonadota</taxon>
        <taxon>Acidithiobacillia</taxon>
        <taxon>Acidithiobacillales</taxon>
        <taxon>Acidithiobacillaceae</taxon>
        <taxon>Acidithiobacillus</taxon>
    </lineage>
</organism>
<name>A0A7T4WEW6_9PROT</name>
<proteinExistence type="predicted"/>
<accession>A0A7T4WEW6</accession>
<evidence type="ECO:0000313" key="2">
    <source>
        <dbReference type="Proteomes" id="UP000595420"/>
    </source>
</evidence>
<dbReference type="AlphaFoldDB" id="A0A7T4WEW6"/>
<sequence>MGEEENHPQKVIPESVKVMFANAMDGRLQGFWDRSCGVLCGIPED</sequence>
<gene>
    <name evidence="1" type="ORF">H2515_03355</name>
</gene>
<dbReference type="RefSeq" id="WP_156103839.1">
    <property type="nucleotide sequence ID" value="NZ_CCCS020000031.1"/>
</dbReference>
<dbReference type="Proteomes" id="UP000595420">
    <property type="component" value="Chromosome"/>
</dbReference>